<keyword evidence="7" id="KW-1185">Reference proteome</keyword>
<dbReference type="InterPro" id="IPR036770">
    <property type="entry name" value="Ankyrin_rpt-contain_sf"/>
</dbReference>
<dbReference type="EMBL" id="OZ019894">
    <property type="protein sequence ID" value="CAK9217049.1"/>
    <property type="molecule type" value="Genomic_DNA"/>
</dbReference>
<dbReference type="Gene3D" id="3.30.70.100">
    <property type="match status" value="1"/>
</dbReference>
<protein>
    <recommendedName>
        <fullName evidence="5">HMA domain-containing protein</fullName>
    </recommendedName>
</protein>
<accession>A0ABP0UBQ1</accession>
<evidence type="ECO:0000313" key="7">
    <source>
        <dbReference type="Proteomes" id="UP001497512"/>
    </source>
</evidence>
<dbReference type="PROSITE" id="PS50297">
    <property type="entry name" value="ANK_REP_REGION"/>
    <property type="match status" value="1"/>
</dbReference>
<evidence type="ECO:0000256" key="3">
    <source>
        <dbReference type="PROSITE-ProRule" id="PRU00023"/>
    </source>
</evidence>
<reference evidence="6" key="1">
    <citation type="submission" date="2024-02" db="EMBL/GenBank/DDBJ databases">
        <authorList>
            <consortium name="ELIXIR-Norway"/>
            <consortium name="Elixir Norway"/>
        </authorList>
    </citation>
    <scope>NUCLEOTIDE SEQUENCE</scope>
</reference>
<organism evidence="6 7">
    <name type="scientific">Sphagnum troendelagicum</name>
    <dbReference type="NCBI Taxonomy" id="128251"/>
    <lineage>
        <taxon>Eukaryota</taxon>
        <taxon>Viridiplantae</taxon>
        <taxon>Streptophyta</taxon>
        <taxon>Embryophyta</taxon>
        <taxon>Bryophyta</taxon>
        <taxon>Sphagnophytina</taxon>
        <taxon>Sphagnopsida</taxon>
        <taxon>Sphagnales</taxon>
        <taxon>Sphagnaceae</taxon>
        <taxon>Sphagnum</taxon>
    </lineage>
</organism>
<dbReference type="Proteomes" id="UP001497512">
    <property type="component" value="Chromosome 2"/>
</dbReference>
<feature type="repeat" description="ANK" evidence="3">
    <location>
        <begin position="465"/>
        <end position="487"/>
    </location>
</feature>
<dbReference type="PANTHER" id="PTHR24141">
    <property type="entry name" value="2-5A-DEPENDENT RIBONUCLEASE"/>
    <property type="match status" value="1"/>
</dbReference>
<keyword evidence="1" id="KW-0677">Repeat</keyword>
<evidence type="ECO:0000256" key="1">
    <source>
        <dbReference type="ARBA" id="ARBA00022737"/>
    </source>
</evidence>
<evidence type="ECO:0000256" key="4">
    <source>
        <dbReference type="SAM" id="MobiDB-lite"/>
    </source>
</evidence>
<evidence type="ECO:0000313" key="6">
    <source>
        <dbReference type="EMBL" id="CAK9217049.1"/>
    </source>
</evidence>
<dbReference type="PANTHER" id="PTHR24141:SF1">
    <property type="entry name" value="2-5A-DEPENDENT RIBONUCLEASE"/>
    <property type="match status" value="1"/>
</dbReference>
<dbReference type="PROSITE" id="PS50088">
    <property type="entry name" value="ANK_REPEAT"/>
    <property type="match status" value="1"/>
</dbReference>
<dbReference type="InterPro" id="IPR036163">
    <property type="entry name" value="HMA_dom_sf"/>
</dbReference>
<dbReference type="SUPFAM" id="SSF48403">
    <property type="entry name" value="Ankyrin repeat"/>
    <property type="match status" value="1"/>
</dbReference>
<feature type="domain" description="HMA" evidence="5">
    <location>
        <begin position="242"/>
        <end position="305"/>
    </location>
</feature>
<feature type="region of interest" description="Disordered" evidence="4">
    <location>
        <begin position="126"/>
        <end position="187"/>
    </location>
</feature>
<gene>
    <name evidence="6" type="ORF">CSSPTR1EN2_LOCUS13776</name>
</gene>
<dbReference type="SUPFAM" id="SSF55008">
    <property type="entry name" value="HMA, heavy metal-associated domain"/>
    <property type="match status" value="1"/>
</dbReference>
<dbReference type="SMART" id="SM00248">
    <property type="entry name" value="ANK"/>
    <property type="match status" value="3"/>
</dbReference>
<evidence type="ECO:0000256" key="2">
    <source>
        <dbReference type="ARBA" id="ARBA00023043"/>
    </source>
</evidence>
<feature type="compositionally biased region" description="Polar residues" evidence="4">
    <location>
        <begin position="153"/>
        <end position="175"/>
    </location>
</feature>
<dbReference type="InterPro" id="IPR006121">
    <property type="entry name" value="HMA_dom"/>
</dbReference>
<evidence type="ECO:0000259" key="5">
    <source>
        <dbReference type="PROSITE" id="PS50846"/>
    </source>
</evidence>
<dbReference type="PROSITE" id="PS50846">
    <property type="entry name" value="HMA_2"/>
    <property type="match status" value="1"/>
</dbReference>
<dbReference type="InterPro" id="IPR002110">
    <property type="entry name" value="Ankyrin_rpt"/>
</dbReference>
<proteinExistence type="predicted"/>
<sequence>MQTHFSSYAGVPGIKVDRDLSQGTVFGEADLNRVLRKLKKVDRLANAISAVKEKSQQLNSTRAIPPLCVLAGRHCLYPHVLGSNYLPVSVHSHQGCVPMPGSNTYHAYQVEDVISRLLCTAAPKWASDGNKPESSDATTIGAQYGDGNETDSSDTITRGATAVSNGIKSSPSQSRMAVHNHTSIDDGVHESKTRGLLVATSPDVAWRVSANKCSKYQVVVKVLWQYSTGQVILISWSAVHSQPRMRFKVPMCSENCVEKVRKEVFHVPGVVDIWADPLNSQVAVFGKVNPQQVLRKLRRVNKGSMYLGIQSLDLIKAVESGDAAKASEALAQPDVDVNCCEDTLDHLPPLLWAFQSKNRSVVRVLLADHRVDVNAANILGQRALHTHWDECEHDQISSRCNIVDCLLEELQRRLGDDALIRFVNTTDILDRSVLHYIAEEGCVDILRRLLGKCSSHMDVNSVDLHGFTPLHLAIQNGHTGVVEVLLQLHNIDANVGAVNASHLDQPMIVHKINRMVEALEEAYLLRMLQPNIGANVSPDIPDGGIEVNVSATGRPKPFALHHFDMWRAEDWVRLQHPDW</sequence>
<name>A0ABP0UBQ1_9BRYO</name>
<keyword evidence="2 3" id="KW-0040">ANK repeat</keyword>
<dbReference type="Pfam" id="PF12796">
    <property type="entry name" value="Ank_2"/>
    <property type="match status" value="1"/>
</dbReference>
<dbReference type="Gene3D" id="1.25.40.20">
    <property type="entry name" value="Ankyrin repeat-containing domain"/>
    <property type="match status" value="2"/>
</dbReference>